<accession>A0A5C0UGT6</accession>
<dbReference type="OrthoDB" id="6545503at2"/>
<evidence type="ECO:0000256" key="1">
    <source>
        <dbReference type="SAM" id="MobiDB-lite"/>
    </source>
</evidence>
<feature type="region of interest" description="Disordered" evidence="1">
    <location>
        <begin position="216"/>
        <end position="243"/>
    </location>
</feature>
<feature type="compositionally biased region" description="Basic and acidic residues" evidence="1">
    <location>
        <begin position="229"/>
        <end position="243"/>
    </location>
</feature>
<reference evidence="2 3" key="1">
    <citation type="submission" date="2019-08" db="EMBL/GenBank/DDBJ databases">
        <title>Highly reduced genomes of protist endosymbionts show evolutionary convergence.</title>
        <authorList>
            <person name="George E."/>
            <person name="Husnik F."/>
            <person name="Tashyreva D."/>
            <person name="Prokopchuk G."/>
            <person name="Horak A."/>
            <person name="Kwong W.K."/>
            <person name="Lukes J."/>
            <person name="Keeling P.J."/>
        </authorList>
    </citation>
    <scope>NUCLEOTIDE SEQUENCE [LARGE SCALE GENOMIC DNA]</scope>
    <source>
        <strain evidence="2">1621</strain>
    </source>
</reference>
<protein>
    <submittedName>
        <fullName evidence="2">Uncharacterized protein</fullName>
    </submittedName>
</protein>
<evidence type="ECO:0000313" key="3">
    <source>
        <dbReference type="Proteomes" id="UP000323844"/>
    </source>
</evidence>
<dbReference type="RefSeq" id="WP_148951697.1">
    <property type="nucleotide sequence ID" value="NZ_CP043312.1"/>
</dbReference>
<evidence type="ECO:0000313" key="2">
    <source>
        <dbReference type="EMBL" id="QEK39336.1"/>
    </source>
</evidence>
<proteinExistence type="predicted"/>
<dbReference type="Proteomes" id="UP000323844">
    <property type="component" value="Chromosome"/>
</dbReference>
<gene>
    <name evidence="2" type="ORF">FZC37_00025</name>
</gene>
<dbReference type="AlphaFoldDB" id="A0A5C0UGT6"/>
<dbReference type="KEGG" id="snay:FZC37_00025"/>
<keyword evidence="3" id="KW-1185">Reference proteome</keyword>
<name>A0A5C0UGT6_9RICK</name>
<organism evidence="2 3">
    <name type="scientific">Candidatus Sneabacter namystus</name>
    <dbReference type="NCBI Taxonomy" id="2601646"/>
    <lineage>
        <taxon>Bacteria</taxon>
        <taxon>Pseudomonadati</taxon>
        <taxon>Pseudomonadota</taxon>
        <taxon>Alphaproteobacteria</taxon>
        <taxon>Rickettsiales</taxon>
        <taxon>Rickettsiaceae</taxon>
        <taxon>Rickettsieae</taxon>
        <taxon>Candidatus Sneabacter</taxon>
    </lineage>
</organism>
<sequence length="841" mass="94725">MQEEQRPKTTPLSKGLLSKLDISTRHKLARDASRQNNMQLLEDIWNSDDYTLKIEILHDGMKDMQVKQIRHLLHNTDIDELFIDSTLIYDIKINKPYDYVSTITKKIVLKPLEYACEINNLSSFERIICADRKEFLQKKNDIVSHVAQFATRILTHLTERVAANIRELEKTKPEGVEVAMADQAEKLKVIDSSRVGKGAAIKLELGPGVKDIDQQALGESSKEGSAADIQKKEKSEKSEKVQKETAVAAGARLAEAGGKGIEAAGKGAAAEGKGAAVAGAGLAVAEKAMVAGKGIEAAGKGAAGAAAIAAVSEDDKFQEIKKLQADPDKAIFDECISYKTKKERFEEIIRDINDTASQIAKKLFFDASHDTFNQFVIQARKDILPKLESIAPDLLKKDKGSFIHNQLEKLDLPSERLPSPVSILANNTYIFTSRERQDRESEFRQMTIDDKVCALYESLLPSVQKLKEESNCAEKILDFIATKISNHTGPRIVFGCNIMEQISLGPLYSTGSSTIFSTVHDIDSIKPDAVFIHECSHYVMDELYLSNCLPVAVTTPVLSITEMLLKKYGIDPIRDARKLGAMTLAKILKNGFQTEGDGDDRKHHFKIPLEKELSEKAVFECDRYIAYSEAVYHLLSKVSSLVSIKGKELEMPSQDVFPGCIKFLKNQSLLSLFLFSGMNRILREEFKKEDDREEHLDNFVEKCKEELCFLVYNLHKEGILDMDKEEIQFESKKDTRQTLNYILQHLDEIVSKLHCGESHIKTESTMFFLERMADAVFRKDEVPLSEFVVRYPETLLLHEHKTGIVDTEILEHFRPMKEFWNDYIIPDIDRYIQEEGFGAGG</sequence>
<dbReference type="EMBL" id="CP043312">
    <property type="protein sequence ID" value="QEK39336.1"/>
    <property type="molecule type" value="Genomic_DNA"/>
</dbReference>